<evidence type="ECO:0000313" key="2">
    <source>
        <dbReference type="Proteomes" id="UP000539538"/>
    </source>
</evidence>
<keyword evidence="2" id="KW-1185">Reference proteome</keyword>
<sequence length="449" mass="50656">MERIPHSLTVEARSARQDRVLASFRNWTFTGTVDEFSAFGHHLSRAYEEAGSSRCLFNKRSGMLPYAPRWRVLGGKQERDRIRPGTPLFSGSLRGYLVSRDPSGHCRWKLEADLALNPTRWVMFEPNSLSRLPKSGWFNVPINMFAAASAGPHEPSLTGGGNVIAGSQRRQAMAHPANWRIQLERYVYGTLNYLSHRLHVAAEHVGATLRRERDDLTIKTVETYWEIGATDALQFVRRLELPLRAQASKSHVRWWPTDPRSPTVDRTTAIGTDENSPVVRIQLAKGTSLRVYAKLGDRVRLEVIHNARDAECFERTKGDDVAALFGWFDLAAIDASARVNRVFRSLEEYLRPSRYDHPPHQVAIDILRALRNTTSGEDALHILVRDGRLVRSPQSSFGAVIDRLVNQGILQHVEQTGSDHLYIPTARYRYGLEHLRNGAALSSTNVEVG</sequence>
<gene>
    <name evidence="1" type="ORF">GGQ99_003156</name>
</gene>
<evidence type="ECO:0000313" key="1">
    <source>
        <dbReference type="EMBL" id="MBB4651389.1"/>
    </source>
</evidence>
<dbReference type="EMBL" id="JACHOT010000004">
    <property type="protein sequence ID" value="MBB4651389.1"/>
    <property type="molecule type" value="Genomic_DNA"/>
</dbReference>
<name>A0ABR6L5C4_9HYPH</name>
<protein>
    <submittedName>
        <fullName evidence="1">Uncharacterized protein</fullName>
    </submittedName>
</protein>
<accession>A0ABR6L5C4</accession>
<reference evidence="1 2" key="1">
    <citation type="submission" date="2020-08" db="EMBL/GenBank/DDBJ databases">
        <title>Genomic Encyclopedia of Type Strains, Phase IV (KMG-IV): sequencing the most valuable type-strain genomes for metagenomic binning, comparative biology and taxonomic classification.</title>
        <authorList>
            <person name="Goeker M."/>
        </authorList>
    </citation>
    <scope>NUCLEOTIDE SEQUENCE [LARGE SCALE GENOMIC DNA]</scope>
    <source>
        <strain evidence="1 2">DSM 7050</strain>
    </source>
</reference>
<organism evidence="1 2">
    <name type="scientific">Aminobacter niigataensis</name>
    <dbReference type="NCBI Taxonomy" id="83265"/>
    <lineage>
        <taxon>Bacteria</taxon>
        <taxon>Pseudomonadati</taxon>
        <taxon>Pseudomonadota</taxon>
        <taxon>Alphaproteobacteria</taxon>
        <taxon>Hyphomicrobiales</taxon>
        <taxon>Phyllobacteriaceae</taxon>
        <taxon>Aminobacter</taxon>
    </lineage>
</organism>
<proteinExistence type="predicted"/>
<comment type="caution">
    <text evidence="1">The sequence shown here is derived from an EMBL/GenBank/DDBJ whole genome shotgun (WGS) entry which is preliminary data.</text>
</comment>
<dbReference type="Proteomes" id="UP000539538">
    <property type="component" value="Unassembled WGS sequence"/>
</dbReference>
<dbReference type="RefSeq" id="WP_183263243.1">
    <property type="nucleotide sequence ID" value="NZ_BAAAVZ010000001.1"/>
</dbReference>